<feature type="domain" description="LIM zinc-binding" evidence="13">
    <location>
        <begin position="144"/>
        <end position="206"/>
    </location>
</feature>
<feature type="DNA-binding region" description="Homeobox" evidence="9">
    <location>
        <begin position="392"/>
        <end position="451"/>
    </location>
</feature>
<evidence type="ECO:0000256" key="3">
    <source>
        <dbReference type="ARBA" id="ARBA00022737"/>
    </source>
</evidence>
<dbReference type="GO" id="GO:0003677">
    <property type="term" value="F:DNA binding"/>
    <property type="evidence" value="ECO:0007669"/>
    <property type="project" value="UniProtKB-UniRule"/>
</dbReference>
<feature type="region of interest" description="Disordered" evidence="12">
    <location>
        <begin position="297"/>
        <end position="330"/>
    </location>
</feature>
<dbReference type="Pfam" id="PF00046">
    <property type="entry name" value="Homeodomain"/>
    <property type="match status" value="1"/>
</dbReference>
<dbReference type="SMART" id="SM00132">
    <property type="entry name" value="LIM"/>
    <property type="match status" value="2"/>
</dbReference>
<dbReference type="InterPro" id="IPR001356">
    <property type="entry name" value="HD"/>
</dbReference>
<name>A0A914H406_GLORO</name>
<dbReference type="PROSITE" id="PS50023">
    <property type="entry name" value="LIM_DOMAIN_2"/>
    <property type="match status" value="2"/>
</dbReference>
<dbReference type="CDD" id="cd09366">
    <property type="entry name" value="LIM1_Isl"/>
    <property type="match status" value="1"/>
</dbReference>
<dbReference type="GO" id="GO:0000981">
    <property type="term" value="F:DNA-binding transcription factor activity, RNA polymerase II-specific"/>
    <property type="evidence" value="ECO:0007669"/>
    <property type="project" value="InterPro"/>
</dbReference>
<evidence type="ECO:0000256" key="7">
    <source>
        <dbReference type="ARBA" id="ARBA00023155"/>
    </source>
</evidence>
<accession>A0A914H406</accession>
<dbReference type="SUPFAM" id="SSF57716">
    <property type="entry name" value="Glucocorticoid receptor-like (DNA-binding domain)"/>
    <property type="match status" value="1"/>
</dbReference>
<feature type="region of interest" description="Disordered" evidence="12">
    <location>
        <begin position="1"/>
        <end position="36"/>
    </location>
</feature>
<evidence type="ECO:0000256" key="1">
    <source>
        <dbReference type="ARBA" id="ARBA00004123"/>
    </source>
</evidence>
<comment type="subcellular location">
    <subcellularLocation>
        <location evidence="1 9 11">Nucleus</location>
    </subcellularLocation>
</comment>
<sequence>MTKSVRSPLHQLVDRPSSSSPTPNERASSNVENGQIRASFDGPTNFDLKLQQNSNNAFSSPALALFPSFKFPLDANKQIMPICAQCSQAIVDPFILRVHPDLEFHSDCLKCAECGRLLNENCTAFLRDGKTLCREDYIRLFSRRCPRCDVQLRPTDMVLHARQLVFHMNCFSCVNCQRMLVPGEQFLLYQDEIFCRPDCFTVMVHHQQQFHLFNGQHMPPPPQIPHQTAEFATLQPPPNIGDAPPYELATLGNGGTAAIGTQNLGGGGNFLPSTFARPSMGVPPNCSSVLSQMASSGASPLSFSNPDESLTPSSTNASTPTASNGAIGGGQLHNGINTNGGGMLQANFEAIGTGCSIGAHFASSAGRGSNCSSSSSSVIVHKGKKNKKDKPAQRVRTVLNENQLKILKQTYHGNQRPDTNTKEQLVEMTGLNARVIRVWFQNKRCKDKKESVDRIHQICRRQIEQREKQQSQEKDQTIRSVRASGLGPMTVCSPGPAQLVDPQQSCGGGSQQQFLAPVEIRQFSQKNVRHWSDPPIGEAMDGTGAAGVPAPMDSLFHPNAPPSMMMSNGGTSLEFLHPPPPNPNFQSLSNGMQLFPQQAISD</sequence>
<keyword evidence="5 10" id="KW-0440">LIM domain</keyword>
<keyword evidence="3" id="KW-0677">Repeat</keyword>
<evidence type="ECO:0000256" key="11">
    <source>
        <dbReference type="RuleBase" id="RU000682"/>
    </source>
</evidence>
<dbReference type="InterPro" id="IPR009057">
    <property type="entry name" value="Homeodomain-like_sf"/>
</dbReference>
<evidence type="ECO:0000256" key="10">
    <source>
        <dbReference type="PROSITE-ProRule" id="PRU00125"/>
    </source>
</evidence>
<protein>
    <submittedName>
        <fullName evidence="16">Uncharacterized protein</fullName>
    </submittedName>
</protein>
<dbReference type="CDD" id="cd00086">
    <property type="entry name" value="homeodomain"/>
    <property type="match status" value="1"/>
</dbReference>
<dbReference type="InterPro" id="IPR047169">
    <property type="entry name" value="ISL1/2-like"/>
</dbReference>
<dbReference type="PANTHER" id="PTHR24204">
    <property type="entry name" value="INSULIN GENE ENHANCER PROTEIN"/>
    <property type="match status" value="1"/>
</dbReference>
<evidence type="ECO:0000256" key="9">
    <source>
        <dbReference type="PROSITE-ProRule" id="PRU00108"/>
    </source>
</evidence>
<keyword evidence="6 9" id="KW-0238">DNA-binding</keyword>
<dbReference type="PROSITE" id="PS50071">
    <property type="entry name" value="HOMEOBOX_2"/>
    <property type="match status" value="1"/>
</dbReference>
<dbReference type="InterPro" id="IPR017970">
    <property type="entry name" value="Homeobox_CS"/>
</dbReference>
<dbReference type="GO" id="GO:0046872">
    <property type="term" value="F:metal ion binding"/>
    <property type="evidence" value="ECO:0007669"/>
    <property type="project" value="UniProtKB-KW"/>
</dbReference>
<evidence type="ECO:0000313" key="16">
    <source>
        <dbReference type="WBParaSite" id="Gr19_v10_g13434.t3"/>
    </source>
</evidence>
<evidence type="ECO:0000256" key="8">
    <source>
        <dbReference type="ARBA" id="ARBA00023242"/>
    </source>
</evidence>
<dbReference type="InterPro" id="IPR001781">
    <property type="entry name" value="Znf_LIM"/>
</dbReference>
<dbReference type="WBParaSite" id="Gr19_v10_g13434.t3">
    <property type="protein sequence ID" value="Gr19_v10_g13434.t3"/>
    <property type="gene ID" value="Gr19_v10_g13434"/>
</dbReference>
<dbReference type="Gene3D" id="2.10.110.10">
    <property type="entry name" value="Cysteine Rich Protein"/>
    <property type="match status" value="2"/>
</dbReference>
<dbReference type="Proteomes" id="UP000887572">
    <property type="component" value="Unplaced"/>
</dbReference>
<evidence type="ECO:0000256" key="2">
    <source>
        <dbReference type="ARBA" id="ARBA00022723"/>
    </source>
</evidence>
<evidence type="ECO:0000256" key="12">
    <source>
        <dbReference type="SAM" id="MobiDB-lite"/>
    </source>
</evidence>
<keyword evidence="7 9" id="KW-0371">Homeobox</keyword>
<dbReference type="SMART" id="SM00389">
    <property type="entry name" value="HOX"/>
    <property type="match status" value="1"/>
</dbReference>
<dbReference type="GO" id="GO:0045944">
    <property type="term" value="P:positive regulation of transcription by RNA polymerase II"/>
    <property type="evidence" value="ECO:0007669"/>
    <property type="project" value="InterPro"/>
</dbReference>
<feature type="region of interest" description="Disordered" evidence="12">
    <location>
        <begin position="373"/>
        <end position="392"/>
    </location>
</feature>
<dbReference type="GO" id="GO:0007409">
    <property type="term" value="P:axonogenesis"/>
    <property type="evidence" value="ECO:0007669"/>
    <property type="project" value="TreeGrafter"/>
</dbReference>
<evidence type="ECO:0000259" key="14">
    <source>
        <dbReference type="PROSITE" id="PS50071"/>
    </source>
</evidence>
<evidence type="ECO:0000256" key="6">
    <source>
        <dbReference type="ARBA" id="ARBA00023125"/>
    </source>
</evidence>
<evidence type="ECO:0000313" key="15">
    <source>
        <dbReference type="Proteomes" id="UP000887572"/>
    </source>
</evidence>
<keyword evidence="8 9" id="KW-0539">Nucleus</keyword>
<dbReference type="Pfam" id="PF00412">
    <property type="entry name" value="LIM"/>
    <property type="match status" value="2"/>
</dbReference>
<dbReference type="InterPro" id="IPR047244">
    <property type="entry name" value="ISL1/2-like_LIM1"/>
</dbReference>
<dbReference type="PROSITE" id="PS00027">
    <property type="entry name" value="HOMEOBOX_1"/>
    <property type="match status" value="1"/>
</dbReference>
<dbReference type="Gene3D" id="1.10.10.60">
    <property type="entry name" value="Homeodomain-like"/>
    <property type="match status" value="1"/>
</dbReference>
<evidence type="ECO:0000256" key="5">
    <source>
        <dbReference type="ARBA" id="ARBA00023038"/>
    </source>
</evidence>
<keyword evidence="15" id="KW-1185">Reference proteome</keyword>
<proteinExistence type="predicted"/>
<dbReference type="PANTHER" id="PTHR24204:SF8">
    <property type="entry name" value="TAILUP, ISOFORM A"/>
    <property type="match status" value="1"/>
</dbReference>
<dbReference type="AlphaFoldDB" id="A0A914H406"/>
<evidence type="ECO:0000256" key="4">
    <source>
        <dbReference type="ARBA" id="ARBA00022833"/>
    </source>
</evidence>
<feature type="compositionally biased region" description="Polar residues" evidence="12">
    <location>
        <begin position="16"/>
        <end position="33"/>
    </location>
</feature>
<organism evidence="15 16">
    <name type="scientific">Globodera rostochiensis</name>
    <name type="common">Golden nematode worm</name>
    <name type="synonym">Heterodera rostochiensis</name>
    <dbReference type="NCBI Taxonomy" id="31243"/>
    <lineage>
        <taxon>Eukaryota</taxon>
        <taxon>Metazoa</taxon>
        <taxon>Ecdysozoa</taxon>
        <taxon>Nematoda</taxon>
        <taxon>Chromadorea</taxon>
        <taxon>Rhabditida</taxon>
        <taxon>Tylenchina</taxon>
        <taxon>Tylenchomorpha</taxon>
        <taxon>Tylenchoidea</taxon>
        <taxon>Heteroderidae</taxon>
        <taxon>Heteroderinae</taxon>
        <taxon>Globodera</taxon>
    </lineage>
</organism>
<dbReference type="GO" id="GO:0005634">
    <property type="term" value="C:nucleus"/>
    <property type="evidence" value="ECO:0007669"/>
    <property type="project" value="UniProtKB-SubCell"/>
</dbReference>
<feature type="compositionally biased region" description="Polar residues" evidence="12">
    <location>
        <begin position="297"/>
        <end position="310"/>
    </location>
</feature>
<dbReference type="SUPFAM" id="SSF46689">
    <property type="entry name" value="Homeodomain-like"/>
    <property type="match status" value="1"/>
</dbReference>
<dbReference type="PROSITE" id="PS00478">
    <property type="entry name" value="LIM_DOMAIN_1"/>
    <property type="match status" value="1"/>
</dbReference>
<dbReference type="FunFam" id="1.10.10.60:FF:000041">
    <property type="entry name" value="insulin gene enhancer protein ISL-1"/>
    <property type="match status" value="1"/>
</dbReference>
<reference evidence="16" key="1">
    <citation type="submission" date="2022-11" db="UniProtKB">
        <authorList>
            <consortium name="WormBaseParasite"/>
        </authorList>
    </citation>
    <scope>IDENTIFICATION</scope>
</reference>
<evidence type="ECO:0000259" key="13">
    <source>
        <dbReference type="PROSITE" id="PS50023"/>
    </source>
</evidence>
<dbReference type="GO" id="GO:0048665">
    <property type="term" value="P:neuron fate specification"/>
    <property type="evidence" value="ECO:0007669"/>
    <property type="project" value="InterPro"/>
</dbReference>
<keyword evidence="2 10" id="KW-0479">Metal-binding</keyword>
<feature type="domain" description="Homeobox" evidence="14">
    <location>
        <begin position="390"/>
        <end position="450"/>
    </location>
</feature>
<feature type="domain" description="LIM zinc-binding" evidence="13">
    <location>
        <begin position="81"/>
        <end position="143"/>
    </location>
</feature>
<feature type="compositionally biased region" description="Low complexity" evidence="12">
    <location>
        <begin position="311"/>
        <end position="324"/>
    </location>
</feature>
<keyword evidence="4 10" id="KW-0862">Zinc</keyword>